<name>A0A1C7N826_9FUNG</name>
<dbReference type="Pfam" id="PF20843">
    <property type="entry name" value="Rax2_3"/>
    <property type="match status" value="1"/>
</dbReference>
<dbReference type="Pfam" id="PF12768">
    <property type="entry name" value="Rax2"/>
    <property type="match status" value="1"/>
</dbReference>
<dbReference type="AlphaFoldDB" id="A0A1C7N826"/>
<keyword evidence="1" id="KW-1133">Transmembrane helix</keyword>
<dbReference type="InterPro" id="IPR048266">
    <property type="entry name" value="Rax2-like_second"/>
</dbReference>
<dbReference type="InterPro" id="IPR024982">
    <property type="entry name" value="Rax2-like_C"/>
</dbReference>
<dbReference type="PANTHER" id="PTHR31778">
    <property type="entry name" value="BUD SITE SELECTION PROTEIN RAX2"/>
    <property type="match status" value="1"/>
</dbReference>
<evidence type="ECO:0000256" key="1">
    <source>
        <dbReference type="SAM" id="Phobius"/>
    </source>
</evidence>
<keyword evidence="6" id="KW-1185">Reference proteome</keyword>
<dbReference type="Pfam" id="PF20842">
    <property type="entry name" value="Rax2_2"/>
    <property type="match status" value="1"/>
</dbReference>
<dbReference type="OrthoDB" id="2503993at2759"/>
<feature type="domain" description="Rax2-like C-terminal" evidence="2">
    <location>
        <begin position="815"/>
        <end position="1062"/>
    </location>
</feature>
<dbReference type="SUPFAM" id="SSF50965">
    <property type="entry name" value="Galactose oxidase, central domain"/>
    <property type="match status" value="1"/>
</dbReference>
<feature type="domain" description="Rax2-like third" evidence="4">
    <location>
        <begin position="355"/>
        <end position="510"/>
    </location>
</feature>
<proteinExistence type="predicted"/>
<organism evidence="5 6">
    <name type="scientific">Choanephora cucurbitarum</name>
    <dbReference type="NCBI Taxonomy" id="101091"/>
    <lineage>
        <taxon>Eukaryota</taxon>
        <taxon>Fungi</taxon>
        <taxon>Fungi incertae sedis</taxon>
        <taxon>Mucoromycota</taxon>
        <taxon>Mucoromycotina</taxon>
        <taxon>Mucoromycetes</taxon>
        <taxon>Mucorales</taxon>
        <taxon>Mucorineae</taxon>
        <taxon>Choanephoraceae</taxon>
        <taxon>Choanephoroideae</taxon>
        <taxon>Choanephora</taxon>
    </lineage>
</organism>
<comment type="caution">
    <text evidence="5">The sequence shown here is derived from an EMBL/GenBank/DDBJ whole genome shotgun (WGS) entry which is preliminary data.</text>
</comment>
<dbReference type="PANTHER" id="PTHR31778:SF2">
    <property type="entry name" value="BUD SITE SELECTION PROTEIN RAX2"/>
    <property type="match status" value="1"/>
</dbReference>
<dbReference type="FunCoup" id="A0A1C7N826">
    <property type="interactions" value="7"/>
</dbReference>
<dbReference type="Proteomes" id="UP000093000">
    <property type="component" value="Unassembled WGS sequence"/>
</dbReference>
<dbReference type="STRING" id="101091.A0A1C7N826"/>
<reference evidence="5 6" key="1">
    <citation type="submission" date="2016-03" db="EMBL/GenBank/DDBJ databases">
        <title>Choanephora cucurbitarum.</title>
        <authorList>
            <person name="Min B."/>
            <person name="Park H."/>
            <person name="Park J.-H."/>
            <person name="Shin H.-D."/>
            <person name="Choi I.-G."/>
        </authorList>
    </citation>
    <scope>NUCLEOTIDE SEQUENCE [LARGE SCALE GENOMIC DNA]</scope>
    <source>
        <strain evidence="5 6">KUS-F28377</strain>
    </source>
</reference>
<dbReference type="InterPro" id="IPR011043">
    <property type="entry name" value="Gal_Oxase/kelch_b-propeller"/>
</dbReference>
<dbReference type="InterPro" id="IPR015915">
    <property type="entry name" value="Kelch-typ_b-propeller"/>
</dbReference>
<gene>
    <name evidence="5" type="primary">rax2</name>
    <name evidence="5" type="ORF">A0J61_06680</name>
</gene>
<protein>
    <submittedName>
        <fullName evidence="5">Polarized growth protein rax2</fullName>
    </submittedName>
</protein>
<evidence type="ECO:0000313" key="5">
    <source>
        <dbReference type="EMBL" id="OBZ85272.1"/>
    </source>
</evidence>
<evidence type="ECO:0000313" key="6">
    <source>
        <dbReference type="Proteomes" id="UP000093000"/>
    </source>
</evidence>
<evidence type="ECO:0000259" key="3">
    <source>
        <dbReference type="Pfam" id="PF20842"/>
    </source>
</evidence>
<dbReference type="EMBL" id="LUGH01000415">
    <property type="protein sequence ID" value="OBZ85272.1"/>
    <property type="molecule type" value="Genomic_DNA"/>
</dbReference>
<dbReference type="InParanoid" id="A0A1C7N826"/>
<feature type="transmembrane region" description="Helical" evidence="1">
    <location>
        <begin position="1078"/>
        <end position="1104"/>
    </location>
</feature>
<dbReference type="GO" id="GO:1902929">
    <property type="term" value="C:plasma membrane of growing cell tip"/>
    <property type="evidence" value="ECO:0007669"/>
    <property type="project" value="TreeGrafter"/>
</dbReference>
<sequence>MVPSIDLDSVGGKLGFIGDYAGLSPYEKPRQFESLEANTLLLATQSDSKTLFEQLSNLSGTVQTSCRLSDTQFILAGNFTTINSTTYNHIAQFDTQTLQFSPLQQGLDGPVSSLLCINSSAVYVGGDFTAPMNTNASQYAGHVALWNNQQWTPLPWKGFNGPVYSIAKNSESIIFGGQFDSTGDGLYANQNTTRPFNLATSSTISSGNGAEFGNYTNPSSVICSQSPWLLQEGVPGYWQATFTSPIQPSVFRIKNANVNGDSTNRFNIIALGSNTYFNLSYIDPITKQTTTCSDQCFLSNDTSIEYQDFTVTSPMTAGGIRINIDTWYGSSGGLAGVNIFRSDVTLQPEITNSNSTINDSCYTESSEGTSIATTTGTWSQIFSYGTYQNFLVSTIPANELQTTNTSVVYKPYIASQGNYDVYLTTPGCVGTSTCNQRTQAELTVEMTPGNATKYYLNQDIVSDQQTLIYSGIVSSSTSTFQPSITMRVAPNATAPSSQSVSFIGSSVAFNRNTTGGVLSSVMVYYTSNNTWTPLAQQLPNNAVVRTLQSNDNMLYIGGLFALNSTYNNLVAYGLSSNTIQPLANSGLNGSVNTSLLIDSQLIVGGAFTGTSEPQQNADLQHVAIYNTDTNTWSGMDQGVNNNVDHLYTLDNNVIHLSGPFNSTGNTTLFNNAEWNLNDKRFETPSTFVLGPINSQLQINQDTRLLFGDIKTAQTYRANNIVALSSGQVSSSIIDPNAKVNAGVYWKGSSDTSLILAGSFNIGNTDYPLVINHQGGWHGLLQGIQGEITVLSVVQNILWIGGQFSGTVDTISMTSLAAYDLQKQAFLPTNGLFGANQQPGLVRVITPSGDGKSIYVAGSFAFAGLLDCSSLCKLSTDTRQWNRLSQNLSGTVNDVLINDNSVLIAIGDLNVGQTKANLASLDITSSSASWTAAPVDNQMSSPTSIVHENDQTYIISGASQNNASPYLSAWNGQNFTSISSNLGSASSIRQLLWAPISSSSDASIARYPADSDTMLLAVGHLEIPEFGSSSAAFFDGTQWHPYLLTASVNGSSGTIGRVFTAEPCCTSVSNHRHFLSVPAVILISIAISLGILFVLIGCAFVVLFFKRRHTAVAAYDQDPMKEWKPKHRPSSLLAMLNAANLNGGEAGPSGYT</sequence>
<accession>A0A1C7N826</accession>
<keyword evidence="1" id="KW-0472">Membrane</keyword>
<dbReference type="InterPro" id="IPR048265">
    <property type="entry name" value="Rax2-like_third"/>
</dbReference>
<evidence type="ECO:0000259" key="2">
    <source>
        <dbReference type="Pfam" id="PF12768"/>
    </source>
</evidence>
<dbReference type="SUPFAM" id="SSF117281">
    <property type="entry name" value="Kelch motif"/>
    <property type="match status" value="1"/>
</dbReference>
<dbReference type="Gene3D" id="2.120.10.80">
    <property type="entry name" value="Kelch-type beta propeller"/>
    <property type="match status" value="2"/>
</dbReference>
<keyword evidence="1" id="KW-0812">Transmembrane</keyword>
<feature type="domain" description="Rax2-like second" evidence="3">
    <location>
        <begin position="200"/>
        <end position="334"/>
    </location>
</feature>
<evidence type="ECO:0000259" key="4">
    <source>
        <dbReference type="Pfam" id="PF20843"/>
    </source>
</evidence>